<evidence type="ECO:0000256" key="1">
    <source>
        <dbReference type="SAM" id="MobiDB-lite"/>
    </source>
</evidence>
<reference evidence="5" key="3">
    <citation type="journal article" date="2017" name="Nature">
        <title>Genome sequence of the progenitor of the wheat D genome Aegilops tauschii.</title>
        <authorList>
            <person name="Luo M.C."/>
            <person name="Gu Y.Q."/>
            <person name="Puiu D."/>
            <person name="Wang H."/>
            <person name="Twardziok S.O."/>
            <person name="Deal K.R."/>
            <person name="Huo N."/>
            <person name="Zhu T."/>
            <person name="Wang L."/>
            <person name="Wang Y."/>
            <person name="McGuire P.E."/>
            <person name="Liu S."/>
            <person name="Long H."/>
            <person name="Ramasamy R.K."/>
            <person name="Rodriguez J.C."/>
            <person name="Van S.L."/>
            <person name="Yuan L."/>
            <person name="Wang Z."/>
            <person name="Xia Z."/>
            <person name="Xiao L."/>
            <person name="Anderson O.D."/>
            <person name="Ouyang S."/>
            <person name="Liang Y."/>
            <person name="Zimin A.V."/>
            <person name="Pertea G."/>
            <person name="Qi P."/>
            <person name="Bennetzen J.L."/>
            <person name="Dai X."/>
            <person name="Dawson M.W."/>
            <person name="Muller H.G."/>
            <person name="Kugler K."/>
            <person name="Rivarola-Duarte L."/>
            <person name="Spannagl M."/>
            <person name="Mayer K.F.X."/>
            <person name="Lu F.H."/>
            <person name="Bevan M.W."/>
            <person name="Leroy P."/>
            <person name="Li P."/>
            <person name="You F.M."/>
            <person name="Sun Q."/>
            <person name="Liu Z."/>
            <person name="Lyons E."/>
            <person name="Wicker T."/>
            <person name="Salzberg S.L."/>
            <person name="Devos K.M."/>
            <person name="Dvorak J."/>
        </authorList>
    </citation>
    <scope>NUCLEOTIDE SEQUENCE [LARGE SCALE GENOMIC DNA]</scope>
    <source>
        <strain evidence="5">cv. AL8/78</strain>
    </source>
</reference>
<evidence type="ECO:0000259" key="4">
    <source>
        <dbReference type="Pfam" id="PF24758"/>
    </source>
</evidence>
<reference evidence="6" key="1">
    <citation type="journal article" date="2014" name="Science">
        <title>Ancient hybridizations among the ancestral genomes of bread wheat.</title>
        <authorList>
            <consortium name="International Wheat Genome Sequencing Consortium,"/>
            <person name="Marcussen T."/>
            <person name="Sandve S.R."/>
            <person name="Heier L."/>
            <person name="Spannagl M."/>
            <person name="Pfeifer M."/>
            <person name="Jakobsen K.S."/>
            <person name="Wulff B.B."/>
            <person name="Steuernagel B."/>
            <person name="Mayer K.F."/>
            <person name="Olsen O.A."/>
        </authorList>
    </citation>
    <scope>NUCLEOTIDE SEQUENCE [LARGE SCALE GENOMIC DNA]</scope>
    <source>
        <strain evidence="6">cv. AL8/78</strain>
    </source>
</reference>
<dbReference type="InterPro" id="IPR001810">
    <property type="entry name" value="F-box_dom"/>
</dbReference>
<reference evidence="5" key="4">
    <citation type="submission" date="2019-03" db="UniProtKB">
        <authorList>
            <consortium name="EnsemblPlants"/>
        </authorList>
    </citation>
    <scope>IDENTIFICATION</scope>
</reference>
<reference evidence="6" key="2">
    <citation type="journal article" date="2017" name="Nat. Plants">
        <title>The Aegilops tauschii genome reveals multiple impacts of transposons.</title>
        <authorList>
            <person name="Zhao G."/>
            <person name="Zou C."/>
            <person name="Li K."/>
            <person name="Wang K."/>
            <person name="Li T."/>
            <person name="Gao L."/>
            <person name="Zhang X."/>
            <person name="Wang H."/>
            <person name="Yang Z."/>
            <person name="Liu X."/>
            <person name="Jiang W."/>
            <person name="Mao L."/>
            <person name="Kong X."/>
            <person name="Jiao Y."/>
            <person name="Jia J."/>
        </authorList>
    </citation>
    <scope>NUCLEOTIDE SEQUENCE [LARGE SCALE GENOMIC DNA]</scope>
    <source>
        <strain evidence="6">cv. AL8/78</strain>
    </source>
</reference>
<dbReference type="SUPFAM" id="SSF81383">
    <property type="entry name" value="F-box domain"/>
    <property type="match status" value="1"/>
</dbReference>
<dbReference type="CDD" id="cd22160">
    <property type="entry name" value="F-box_AtFBL13-like"/>
    <property type="match status" value="1"/>
</dbReference>
<keyword evidence="6" id="KW-1185">Reference proteome</keyword>
<dbReference type="PANTHER" id="PTHR32141:SF163">
    <property type="entry name" value="OS07G0285900 PROTEIN"/>
    <property type="match status" value="1"/>
</dbReference>
<dbReference type="Pfam" id="PF24758">
    <property type="entry name" value="LRR_At5g56370"/>
    <property type="match status" value="1"/>
</dbReference>
<dbReference type="STRING" id="200361.A0A453SXM2"/>
<proteinExistence type="predicted"/>
<feature type="domain" description="F-box/LRR-repeat protein 15/At3g58940/PEG3-like LRR" evidence="4">
    <location>
        <begin position="157"/>
        <end position="381"/>
    </location>
</feature>
<evidence type="ECO:0000259" key="2">
    <source>
        <dbReference type="Pfam" id="PF00646"/>
    </source>
</evidence>
<dbReference type="AlphaFoldDB" id="A0A453SXM2"/>
<dbReference type="InterPro" id="IPR036047">
    <property type="entry name" value="F-box-like_dom_sf"/>
</dbReference>
<dbReference type="InterPro" id="IPR055302">
    <property type="entry name" value="F-box_dom-containing"/>
</dbReference>
<dbReference type="Gramene" id="AET7Gv21139300.3">
    <property type="protein sequence ID" value="AET7Gv21139300.3"/>
    <property type="gene ID" value="AET7Gv21139300"/>
</dbReference>
<dbReference type="InterPro" id="IPR055411">
    <property type="entry name" value="LRR_FXL15/At3g58940/PEG3-like"/>
</dbReference>
<protein>
    <submittedName>
        <fullName evidence="5">Uncharacterized protein</fullName>
    </submittedName>
</protein>
<feature type="domain" description="FBD" evidence="3">
    <location>
        <begin position="399"/>
        <end position="439"/>
    </location>
</feature>
<dbReference type="InterPro" id="IPR032675">
    <property type="entry name" value="LRR_dom_sf"/>
</dbReference>
<name>A0A453SXM2_AEGTS</name>
<dbReference type="EnsemblPlants" id="AET7Gv21139300.3">
    <property type="protein sequence ID" value="AET7Gv21139300.3"/>
    <property type="gene ID" value="AET7Gv21139300"/>
</dbReference>
<evidence type="ECO:0000313" key="6">
    <source>
        <dbReference type="Proteomes" id="UP000015105"/>
    </source>
</evidence>
<feature type="region of interest" description="Disordered" evidence="1">
    <location>
        <begin position="36"/>
        <end position="60"/>
    </location>
</feature>
<evidence type="ECO:0000259" key="3">
    <source>
        <dbReference type="Pfam" id="PF08387"/>
    </source>
</evidence>
<dbReference type="InterPro" id="IPR006566">
    <property type="entry name" value="FBD"/>
</dbReference>
<evidence type="ECO:0000313" key="5">
    <source>
        <dbReference type="EnsemblPlants" id="AET7Gv21139300.3"/>
    </source>
</evidence>
<dbReference type="Gene3D" id="3.80.10.10">
    <property type="entry name" value="Ribonuclease Inhibitor"/>
    <property type="match status" value="1"/>
</dbReference>
<dbReference type="Pfam" id="PF08387">
    <property type="entry name" value="FBD"/>
    <property type="match status" value="1"/>
</dbReference>
<dbReference type="InterPro" id="IPR053781">
    <property type="entry name" value="F-box_AtFBL13-like"/>
</dbReference>
<dbReference type="SUPFAM" id="SSF52047">
    <property type="entry name" value="RNI-like"/>
    <property type="match status" value="1"/>
</dbReference>
<dbReference type="Proteomes" id="UP000015105">
    <property type="component" value="Chromosome 7D"/>
</dbReference>
<reference evidence="5" key="5">
    <citation type="journal article" date="2021" name="G3 (Bethesda)">
        <title>Aegilops tauschii genome assembly Aet v5.0 features greater sequence contiguity and improved annotation.</title>
        <authorList>
            <person name="Wang L."/>
            <person name="Zhu T."/>
            <person name="Rodriguez J.C."/>
            <person name="Deal K.R."/>
            <person name="Dubcovsky J."/>
            <person name="McGuire P.E."/>
            <person name="Lux T."/>
            <person name="Spannagl M."/>
            <person name="Mayer K.F.X."/>
            <person name="Baldrich P."/>
            <person name="Meyers B.C."/>
            <person name="Huo N."/>
            <person name="Gu Y.Q."/>
            <person name="Zhou H."/>
            <person name="Devos K.M."/>
            <person name="Bennetzen J.L."/>
            <person name="Unver T."/>
            <person name="Budak H."/>
            <person name="Gulick P.J."/>
            <person name="Galiba G."/>
            <person name="Kalapos B."/>
            <person name="Nelson D.R."/>
            <person name="Li P."/>
            <person name="You F.M."/>
            <person name="Luo M.C."/>
            <person name="Dvorak J."/>
        </authorList>
    </citation>
    <scope>NUCLEOTIDE SEQUENCE [LARGE SCALE GENOMIC DNA]</scope>
    <source>
        <strain evidence="5">cv. AL8/78</strain>
    </source>
</reference>
<sequence length="523" mass="58056">ISVWVALGTLQSFSDYYFLAAAAMDDAAAAAAACASKKRRRKEPVPQNPPPSTEGGGDDANLDLISRLPDEILGTIISLLPSTKGAARTAILSSRWRHLWRSAPLNLSVDFVPYVQERDQIANISKILAAHPGPARRLSFSECGHIRLRPSLYDSFDGWFRSSALDGLEELDLYGNDNCPLPLSVLRFAPTLCVAKIYCCAFPEIEAAAPALSFPRLKQLKLHSVSISETTLHRLLAGCTALEALQLHHISGLSTVRIVSPTVRSISVSGSHSILYNEEVLLFSELVIEDAPCLERLIPYDVPGPRTVRVIAAPKLTVLGCLSREISNLVIGTIIVKDMIPISFTAAVRTVKVLALQSIGLNLNAIVGFLRCFPCIEKLYIQSWYGKDMKNELQYGALDPIECLDLHLREIVLMGYRGNRADTNFAKFFVLNEKVVKVMRFAVYEASVYSKGRISDSSKRKWMANHRTELQLDKRASRGARFDFIRNSVAHGLHYNKHIHDMWMSDPFDSSLCKCCSRVVPFP</sequence>
<dbReference type="PANTHER" id="PTHR32141">
    <property type="match status" value="1"/>
</dbReference>
<feature type="domain" description="F-box" evidence="2">
    <location>
        <begin position="65"/>
        <end position="106"/>
    </location>
</feature>
<organism evidence="5 6">
    <name type="scientific">Aegilops tauschii subsp. strangulata</name>
    <name type="common">Goatgrass</name>
    <dbReference type="NCBI Taxonomy" id="200361"/>
    <lineage>
        <taxon>Eukaryota</taxon>
        <taxon>Viridiplantae</taxon>
        <taxon>Streptophyta</taxon>
        <taxon>Embryophyta</taxon>
        <taxon>Tracheophyta</taxon>
        <taxon>Spermatophyta</taxon>
        <taxon>Magnoliopsida</taxon>
        <taxon>Liliopsida</taxon>
        <taxon>Poales</taxon>
        <taxon>Poaceae</taxon>
        <taxon>BOP clade</taxon>
        <taxon>Pooideae</taxon>
        <taxon>Triticodae</taxon>
        <taxon>Triticeae</taxon>
        <taxon>Triticinae</taxon>
        <taxon>Aegilops</taxon>
    </lineage>
</organism>
<accession>A0A453SXM2</accession>
<dbReference type="Pfam" id="PF00646">
    <property type="entry name" value="F-box"/>
    <property type="match status" value="1"/>
</dbReference>